<organism evidence="2 3">
    <name type="scientific">Dactylosporangium siamense</name>
    <dbReference type="NCBI Taxonomy" id="685454"/>
    <lineage>
        <taxon>Bacteria</taxon>
        <taxon>Bacillati</taxon>
        <taxon>Actinomycetota</taxon>
        <taxon>Actinomycetes</taxon>
        <taxon>Micromonosporales</taxon>
        <taxon>Micromonosporaceae</taxon>
        <taxon>Dactylosporangium</taxon>
    </lineage>
</organism>
<dbReference type="Proteomes" id="UP000660611">
    <property type="component" value="Unassembled WGS sequence"/>
</dbReference>
<dbReference type="EMBL" id="BONQ01000126">
    <property type="protein sequence ID" value="GIG50029.1"/>
    <property type="molecule type" value="Genomic_DNA"/>
</dbReference>
<dbReference type="PROSITE" id="PS50075">
    <property type="entry name" value="CARRIER"/>
    <property type="match status" value="1"/>
</dbReference>
<name>A0A919PTR1_9ACTN</name>
<evidence type="ECO:0000313" key="3">
    <source>
        <dbReference type="Proteomes" id="UP000660611"/>
    </source>
</evidence>
<sequence length="49" mass="5256">MSRIRAVFDVEVPVAAVFDAPTVAGLALVVKRAAVGADGEEDDYEEHRL</sequence>
<keyword evidence="3" id="KW-1185">Reference proteome</keyword>
<dbReference type="SUPFAM" id="SSF47336">
    <property type="entry name" value="ACP-like"/>
    <property type="match status" value="1"/>
</dbReference>
<accession>A0A919PTR1</accession>
<feature type="domain" description="Carrier" evidence="1">
    <location>
        <begin position="1"/>
        <end position="34"/>
    </location>
</feature>
<dbReference type="Gene3D" id="3.40.50.1820">
    <property type="entry name" value="alpha/beta hydrolase"/>
    <property type="match status" value="1"/>
</dbReference>
<evidence type="ECO:0000313" key="2">
    <source>
        <dbReference type="EMBL" id="GIG50029.1"/>
    </source>
</evidence>
<gene>
    <name evidence="2" type="ORF">Dsi01nite_080700</name>
</gene>
<dbReference type="InterPro" id="IPR009081">
    <property type="entry name" value="PP-bd_ACP"/>
</dbReference>
<proteinExistence type="predicted"/>
<reference evidence="2" key="1">
    <citation type="submission" date="2021-01" db="EMBL/GenBank/DDBJ databases">
        <title>Whole genome shotgun sequence of Dactylosporangium siamense NBRC 106093.</title>
        <authorList>
            <person name="Komaki H."/>
            <person name="Tamura T."/>
        </authorList>
    </citation>
    <scope>NUCLEOTIDE SEQUENCE</scope>
    <source>
        <strain evidence="2">NBRC 106093</strain>
    </source>
</reference>
<evidence type="ECO:0000259" key="1">
    <source>
        <dbReference type="PROSITE" id="PS50075"/>
    </source>
</evidence>
<comment type="caution">
    <text evidence="2">The sequence shown here is derived from an EMBL/GenBank/DDBJ whole genome shotgun (WGS) entry which is preliminary data.</text>
</comment>
<dbReference type="AlphaFoldDB" id="A0A919PTR1"/>
<dbReference type="InterPro" id="IPR029058">
    <property type="entry name" value="AB_hydrolase_fold"/>
</dbReference>
<protein>
    <recommendedName>
        <fullName evidence="1">Carrier domain-containing protein</fullName>
    </recommendedName>
</protein>
<dbReference type="InterPro" id="IPR036736">
    <property type="entry name" value="ACP-like_sf"/>
</dbReference>